<dbReference type="InterPro" id="IPR010310">
    <property type="entry name" value="T7SS_ESAT-6-like"/>
</dbReference>
<evidence type="ECO:0008006" key="3">
    <source>
        <dbReference type="Google" id="ProtNLM"/>
    </source>
</evidence>
<dbReference type="EMBL" id="ADHJ01000037">
    <property type="protein sequence ID" value="EFU39857.1"/>
    <property type="molecule type" value="Genomic_DNA"/>
</dbReference>
<keyword evidence="2" id="KW-1185">Reference proteome</keyword>
<reference evidence="1 2" key="1">
    <citation type="journal article" date="2010" name="BMC Genomics">
        <title>Genome sequence of the pattern forming Paenibacillus vortex bacterium reveals potential for thriving in complex environments.</title>
        <authorList>
            <person name="Sirota-Madi A."/>
            <person name="Olender T."/>
            <person name="Helman Y."/>
            <person name="Ingham C."/>
            <person name="Brainis I."/>
            <person name="Roth D."/>
            <person name="Hagi E."/>
            <person name="Brodsky L."/>
            <person name="Leshkowitz D."/>
            <person name="Galatenko V."/>
            <person name="Nikolaev V."/>
            <person name="Mugasimangalam R.C."/>
            <person name="Bransburg-Zabary S."/>
            <person name="Gutnick D.L."/>
            <person name="Lancet D."/>
            <person name="Ben-Jacob E."/>
        </authorList>
    </citation>
    <scope>NUCLEOTIDE SEQUENCE [LARGE SCALE GENOMIC DNA]</scope>
    <source>
        <strain evidence="1 2">V453</strain>
    </source>
</reference>
<dbReference type="InterPro" id="IPR036689">
    <property type="entry name" value="ESAT-6-like_sf"/>
</dbReference>
<dbReference type="SUPFAM" id="SSF140453">
    <property type="entry name" value="EsxAB dimer-like"/>
    <property type="match status" value="1"/>
</dbReference>
<sequence length="150" mass="16172">MSNRILVTPEQLEQVSAQFAQSGQLSSDMVERLQQSIHEMEGQWQGMTRERFYGDYQQARSIMIQFVESLHKISTELKQISGKFRTTDEMVNGAAMGGTAAVAGILAGTAAAGAVGSAAYAAKTSNAAVKDSNPVLDKAIEGFSRRRAAR</sequence>
<dbReference type="Gene3D" id="1.10.287.850">
    <property type="entry name" value="HP0062-like domain"/>
    <property type="match status" value="1"/>
</dbReference>
<dbReference type="NCBIfam" id="TIGR03930">
    <property type="entry name" value="WXG100_ESAT6"/>
    <property type="match status" value="1"/>
</dbReference>
<dbReference type="Proteomes" id="UP000003094">
    <property type="component" value="Unassembled WGS sequence"/>
</dbReference>
<dbReference type="KEGG" id="pvo:PVOR_21259"/>
<dbReference type="AlphaFoldDB" id="A0A2R9SR59"/>
<organism evidence="1 2">
    <name type="scientific">Paenibacillus vortex V453</name>
    <dbReference type="NCBI Taxonomy" id="715225"/>
    <lineage>
        <taxon>Bacteria</taxon>
        <taxon>Bacillati</taxon>
        <taxon>Bacillota</taxon>
        <taxon>Bacilli</taxon>
        <taxon>Bacillales</taxon>
        <taxon>Paenibacillaceae</taxon>
        <taxon>Paenibacillus</taxon>
    </lineage>
</organism>
<protein>
    <recommendedName>
        <fullName evidence="3">WXG100 family type VII secretion target</fullName>
    </recommendedName>
</protein>
<dbReference type="RefSeq" id="WP_006211058.1">
    <property type="nucleotide sequence ID" value="NZ_ADHJ01000037.1"/>
</dbReference>
<accession>A0A2R9SR59</accession>
<gene>
    <name evidence="1" type="ORF">PVOR_21259</name>
</gene>
<name>A0A2R9SR59_9BACL</name>
<evidence type="ECO:0000313" key="2">
    <source>
        <dbReference type="Proteomes" id="UP000003094"/>
    </source>
</evidence>
<dbReference type="Pfam" id="PF06013">
    <property type="entry name" value="WXG100"/>
    <property type="match status" value="1"/>
</dbReference>
<evidence type="ECO:0000313" key="1">
    <source>
        <dbReference type="EMBL" id="EFU39857.1"/>
    </source>
</evidence>
<proteinExistence type="predicted"/>
<comment type="caution">
    <text evidence="1">The sequence shown here is derived from an EMBL/GenBank/DDBJ whole genome shotgun (WGS) entry which is preliminary data.</text>
</comment>